<accession>A0A1H0Q443</accession>
<keyword evidence="9" id="KW-0812">Transmembrane</keyword>
<evidence type="ECO:0000313" key="14">
    <source>
        <dbReference type="Proteomes" id="UP000199651"/>
    </source>
</evidence>
<keyword evidence="6 13" id="KW-0418">Kinase</keyword>
<dbReference type="InterPro" id="IPR055558">
    <property type="entry name" value="DUF7134"/>
</dbReference>
<gene>
    <name evidence="13" type="ORF">SAMN05192558_106385</name>
</gene>
<dbReference type="GO" id="GO:0016020">
    <property type="term" value="C:membrane"/>
    <property type="evidence" value="ECO:0007669"/>
    <property type="project" value="InterPro"/>
</dbReference>
<feature type="transmembrane region" description="Helical" evidence="9">
    <location>
        <begin position="174"/>
        <end position="191"/>
    </location>
</feature>
<dbReference type="InterPro" id="IPR050482">
    <property type="entry name" value="Sensor_HK_TwoCompSys"/>
</dbReference>
<dbReference type="Gene3D" id="1.20.5.1930">
    <property type="match status" value="1"/>
</dbReference>
<dbReference type="EMBL" id="FNJB01000006">
    <property type="protein sequence ID" value="SDP11880.1"/>
    <property type="molecule type" value="Genomic_DNA"/>
</dbReference>
<proteinExistence type="predicted"/>
<evidence type="ECO:0000256" key="4">
    <source>
        <dbReference type="ARBA" id="ARBA00022679"/>
    </source>
</evidence>
<dbReference type="SUPFAM" id="SSF55874">
    <property type="entry name" value="ATPase domain of HSP90 chaperone/DNA topoisomerase II/histidine kinase"/>
    <property type="match status" value="1"/>
</dbReference>
<comment type="catalytic activity">
    <reaction evidence="1">
        <text>ATP + protein L-histidine = ADP + protein N-phospho-L-histidine.</text>
        <dbReference type="EC" id="2.7.13.3"/>
    </reaction>
</comment>
<evidence type="ECO:0000256" key="1">
    <source>
        <dbReference type="ARBA" id="ARBA00000085"/>
    </source>
</evidence>
<dbReference type="Pfam" id="PF23539">
    <property type="entry name" value="DUF7134"/>
    <property type="match status" value="1"/>
</dbReference>
<feature type="domain" description="Histidine kinase/HSP90-like ATPase" evidence="10">
    <location>
        <begin position="337"/>
        <end position="425"/>
    </location>
</feature>
<dbReference type="CDD" id="cd16917">
    <property type="entry name" value="HATPase_UhpB-NarQ-NarX-like"/>
    <property type="match status" value="1"/>
</dbReference>
<feature type="transmembrane region" description="Helical" evidence="9">
    <location>
        <begin position="74"/>
        <end position="92"/>
    </location>
</feature>
<dbReference type="GO" id="GO:0005524">
    <property type="term" value="F:ATP binding"/>
    <property type="evidence" value="ECO:0007669"/>
    <property type="project" value="UniProtKB-KW"/>
</dbReference>
<dbReference type="Gene3D" id="3.30.565.10">
    <property type="entry name" value="Histidine kinase-like ATPase, C-terminal domain"/>
    <property type="match status" value="1"/>
</dbReference>
<feature type="transmembrane region" description="Helical" evidence="9">
    <location>
        <begin position="151"/>
        <end position="168"/>
    </location>
</feature>
<keyword evidence="3" id="KW-0597">Phosphoprotein</keyword>
<dbReference type="GO" id="GO:0046983">
    <property type="term" value="F:protein dimerization activity"/>
    <property type="evidence" value="ECO:0007669"/>
    <property type="project" value="InterPro"/>
</dbReference>
<feature type="transmembrane region" description="Helical" evidence="9">
    <location>
        <begin position="49"/>
        <end position="68"/>
    </location>
</feature>
<dbReference type="PANTHER" id="PTHR24421:SF10">
    <property type="entry name" value="NITRATE_NITRITE SENSOR PROTEIN NARQ"/>
    <property type="match status" value="1"/>
</dbReference>
<dbReference type="InterPro" id="IPR003594">
    <property type="entry name" value="HATPase_dom"/>
</dbReference>
<dbReference type="Proteomes" id="UP000199651">
    <property type="component" value="Unassembled WGS sequence"/>
</dbReference>
<evidence type="ECO:0000259" key="10">
    <source>
        <dbReference type="Pfam" id="PF02518"/>
    </source>
</evidence>
<dbReference type="EC" id="2.7.13.3" evidence="2"/>
<feature type="transmembrane region" description="Helical" evidence="9">
    <location>
        <begin position="99"/>
        <end position="118"/>
    </location>
</feature>
<dbReference type="Pfam" id="PF07730">
    <property type="entry name" value="HisKA_3"/>
    <property type="match status" value="1"/>
</dbReference>
<keyword evidence="9" id="KW-1133">Transmembrane helix</keyword>
<keyword evidence="8" id="KW-0902">Two-component regulatory system</keyword>
<dbReference type="AlphaFoldDB" id="A0A1H0Q443"/>
<dbReference type="PANTHER" id="PTHR24421">
    <property type="entry name" value="NITRATE/NITRITE SENSOR PROTEIN NARX-RELATED"/>
    <property type="match status" value="1"/>
</dbReference>
<evidence type="ECO:0000259" key="11">
    <source>
        <dbReference type="Pfam" id="PF07730"/>
    </source>
</evidence>
<evidence type="ECO:0000256" key="2">
    <source>
        <dbReference type="ARBA" id="ARBA00012438"/>
    </source>
</evidence>
<protein>
    <recommendedName>
        <fullName evidence="2">histidine kinase</fullName>
        <ecNumber evidence="2">2.7.13.3</ecNumber>
    </recommendedName>
</protein>
<evidence type="ECO:0000256" key="3">
    <source>
        <dbReference type="ARBA" id="ARBA00022553"/>
    </source>
</evidence>
<feature type="domain" description="Signal transduction histidine kinase subgroup 3 dimerisation and phosphoacceptor" evidence="11">
    <location>
        <begin position="226"/>
        <end position="291"/>
    </location>
</feature>
<organism evidence="13 14">
    <name type="scientific">Actinokineospora alba</name>
    <dbReference type="NCBI Taxonomy" id="504798"/>
    <lineage>
        <taxon>Bacteria</taxon>
        <taxon>Bacillati</taxon>
        <taxon>Actinomycetota</taxon>
        <taxon>Actinomycetes</taxon>
        <taxon>Pseudonocardiales</taxon>
        <taxon>Pseudonocardiaceae</taxon>
        <taxon>Actinokineospora</taxon>
    </lineage>
</organism>
<evidence type="ECO:0000256" key="6">
    <source>
        <dbReference type="ARBA" id="ARBA00022777"/>
    </source>
</evidence>
<feature type="domain" description="DUF7134" evidence="12">
    <location>
        <begin position="41"/>
        <end position="197"/>
    </location>
</feature>
<sequence>MSAVAACPDRRIRPQEETGCDGRLTRARCEPAYAHQVRRLSLWMKKHPMAGDIVIATFLVLLELLSLFEMPGGVEAWVFWLVGAAMLGPLVIRRRDPLLSAYLILLAGFAQLLTHGAPGVGTDARVRLADFALGIALYTLVTYVGRKQAALYALWLALGIAAWATWRIGYPDAVLPTLVIVVIFALCWVLGEFMGARKAYHLEVERRLALLETERDQQARLAVGEERARIARELHDVVAHAVSVIVVHADGAAYAVRTQPELAERAINTISATGREALTELRRLLGVLRSDGDESELVPQPSTQSLAELAERVRTIGVPVRLDLTGDLDDLPAGVGLGIYRIVQEALTNTIKHAGTGASAEVRVARIGDRVELDISDRGSGKALANVVGGNGLIGMRERANVFGGTLQAGPEPTGGWRVHAVLPVSTA</sequence>
<reference evidence="14" key="1">
    <citation type="submission" date="2016-10" db="EMBL/GenBank/DDBJ databases">
        <authorList>
            <person name="Varghese N."/>
            <person name="Submissions S."/>
        </authorList>
    </citation>
    <scope>NUCLEOTIDE SEQUENCE [LARGE SCALE GENOMIC DNA]</scope>
    <source>
        <strain evidence="14">IBRC-M 10655</strain>
    </source>
</reference>
<keyword evidence="5" id="KW-0547">Nucleotide-binding</keyword>
<dbReference type="InterPro" id="IPR036890">
    <property type="entry name" value="HATPase_C_sf"/>
</dbReference>
<evidence type="ECO:0000256" key="9">
    <source>
        <dbReference type="SAM" id="Phobius"/>
    </source>
</evidence>
<keyword evidence="4" id="KW-0808">Transferase</keyword>
<feature type="transmembrane region" description="Helical" evidence="9">
    <location>
        <begin position="124"/>
        <end position="144"/>
    </location>
</feature>
<evidence type="ECO:0000256" key="5">
    <source>
        <dbReference type="ARBA" id="ARBA00022741"/>
    </source>
</evidence>
<evidence type="ECO:0000313" key="13">
    <source>
        <dbReference type="EMBL" id="SDP11880.1"/>
    </source>
</evidence>
<evidence type="ECO:0000256" key="8">
    <source>
        <dbReference type="ARBA" id="ARBA00023012"/>
    </source>
</evidence>
<name>A0A1H0Q443_9PSEU</name>
<dbReference type="InterPro" id="IPR011712">
    <property type="entry name" value="Sig_transdc_His_kin_sub3_dim/P"/>
</dbReference>
<evidence type="ECO:0000259" key="12">
    <source>
        <dbReference type="Pfam" id="PF23539"/>
    </source>
</evidence>
<keyword evidence="9" id="KW-0472">Membrane</keyword>
<evidence type="ECO:0000256" key="7">
    <source>
        <dbReference type="ARBA" id="ARBA00022840"/>
    </source>
</evidence>
<keyword evidence="7" id="KW-0067">ATP-binding</keyword>
<dbReference type="GO" id="GO:0000155">
    <property type="term" value="F:phosphorelay sensor kinase activity"/>
    <property type="evidence" value="ECO:0007669"/>
    <property type="project" value="InterPro"/>
</dbReference>
<keyword evidence="14" id="KW-1185">Reference proteome</keyword>
<dbReference type="Pfam" id="PF02518">
    <property type="entry name" value="HATPase_c"/>
    <property type="match status" value="1"/>
</dbReference>
<dbReference type="STRING" id="504798.SAMN05421871_10667"/>